<dbReference type="OrthoDB" id="2499658at2759"/>
<feature type="compositionally biased region" description="Low complexity" evidence="1">
    <location>
        <begin position="37"/>
        <end position="49"/>
    </location>
</feature>
<feature type="region of interest" description="Disordered" evidence="1">
    <location>
        <begin position="1"/>
        <end position="49"/>
    </location>
</feature>
<accession>A0A7R8ZL60</accession>
<name>A0A7R8ZL60_9CRUS</name>
<sequence length="444" mass="48902">MRDEQHPTGTSITRSGSRISLPNLFGRRMGSMRAKQGTGTASSTSSTTDAAAAGLKFSNISFSKKEKLPDEKTRDQALAPQPCRAEFNAIRLYKSGIEGVHRNDMAFFSCSQTDPKELVQPSASSSSTSASATSTKTSKVSVPDAPSKGKTPREVLDEVLSRPGPYPMIVAPPQGGYWIDGCDHDTPFDARGHPVIPSPVEKPKFDTVEREQVARCYRKYFYGRSQQISEPEVRNMAASSPRTNLTVRLLAGAAKCLAYPLPLGQSTTRSNFMVQNRVQYKGVVPGWLRPNQRVQTNVLMGWCSWPPLEDTSVCLSPRVLSIFALVTIEQLTSQYKTFLSRGCPLAVLEVSAIGLCRPEISSGFSATEDALMNPQASKRGEVRLCLTERGYFQGYPPTRRIRCAMVGDGCVDVGQELQKKPPSMLMKLNETKTTWKYTYETKET</sequence>
<dbReference type="AlphaFoldDB" id="A0A7R8ZL60"/>
<feature type="compositionally biased region" description="Low complexity" evidence="1">
    <location>
        <begin position="122"/>
        <end position="142"/>
    </location>
</feature>
<proteinExistence type="predicted"/>
<protein>
    <submittedName>
        <fullName evidence="2">Uncharacterized protein</fullName>
    </submittedName>
</protein>
<organism evidence="2">
    <name type="scientific">Cyprideis torosa</name>
    <dbReference type="NCBI Taxonomy" id="163714"/>
    <lineage>
        <taxon>Eukaryota</taxon>
        <taxon>Metazoa</taxon>
        <taxon>Ecdysozoa</taxon>
        <taxon>Arthropoda</taxon>
        <taxon>Crustacea</taxon>
        <taxon>Oligostraca</taxon>
        <taxon>Ostracoda</taxon>
        <taxon>Podocopa</taxon>
        <taxon>Podocopida</taxon>
        <taxon>Cytherocopina</taxon>
        <taxon>Cytheroidea</taxon>
        <taxon>Cytherideidae</taxon>
        <taxon>Cyprideis</taxon>
    </lineage>
</organism>
<reference evidence="2" key="1">
    <citation type="submission" date="2020-11" db="EMBL/GenBank/DDBJ databases">
        <authorList>
            <person name="Tran Van P."/>
        </authorList>
    </citation>
    <scope>NUCLEOTIDE SEQUENCE</scope>
</reference>
<feature type="region of interest" description="Disordered" evidence="1">
    <location>
        <begin position="116"/>
        <end position="154"/>
    </location>
</feature>
<gene>
    <name evidence="2" type="ORF">CTOB1V02_LOCUS2061</name>
</gene>
<dbReference type="EMBL" id="OB660306">
    <property type="protein sequence ID" value="CAD7224091.1"/>
    <property type="molecule type" value="Genomic_DNA"/>
</dbReference>
<evidence type="ECO:0000313" key="2">
    <source>
        <dbReference type="EMBL" id="CAD7224091.1"/>
    </source>
</evidence>
<feature type="compositionally biased region" description="Polar residues" evidence="1">
    <location>
        <begin position="7"/>
        <end position="20"/>
    </location>
</feature>
<evidence type="ECO:0000256" key="1">
    <source>
        <dbReference type="SAM" id="MobiDB-lite"/>
    </source>
</evidence>